<dbReference type="InterPro" id="IPR011989">
    <property type="entry name" value="ARM-like"/>
</dbReference>
<dbReference type="GO" id="GO:0000159">
    <property type="term" value="C:protein phosphatase type 2A complex"/>
    <property type="evidence" value="ECO:0007669"/>
    <property type="project" value="InterPro"/>
</dbReference>
<reference evidence="1" key="1">
    <citation type="submission" date="2020-01" db="EMBL/GenBank/DDBJ databases">
        <title>Genome sequence of Kobresia littledalei, the first chromosome-level genome in the family Cyperaceae.</title>
        <authorList>
            <person name="Qu G."/>
        </authorList>
    </citation>
    <scope>NUCLEOTIDE SEQUENCE</scope>
    <source>
        <strain evidence="1">C.B.Clarke</strain>
        <tissue evidence="1">Leaf</tissue>
    </source>
</reference>
<comment type="caution">
    <text evidence="1">The sequence shown here is derived from an EMBL/GenBank/DDBJ whole genome shotgun (WGS) entry which is preliminary data.</text>
</comment>
<sequence>MELVKKEMQLAEVVLQEVLRYWPLTNCQKEVLIIGELDELAMVLEPVPEQFDKLAKCLTSYNSQVSLCLDAYVLLAALRLGIGKLVVMF</sequence>
<dbReference type="EMBL" id="SWLB01000021">
    <property type="protein sequence ID" value="KAF3324922.1"/>
    <property type="molecule type" value="Genomic_DNA"/>
</dbReference>
<name>A0A833QMF5_9POAL</name>
<dbReference type="GO" id="GO:0019888">
    <property type="term" value="F:protein phosphatase regulator activity"/>
    <property type="evidence" value="ECO:0007669"/>
    <property type="project" value="InterPro"/>
</dbReference>
<dbReference type="SUPFAM" id="SSF48371">
    <property type="entry name" value="ARM repeat"/>
    <property type="match status" value="1"/>
</dbReference>
<dbReference type="Gene3D" id="1.25.10.10">
    <property type="entry name" value="Leucine-rich Repeat Variant"/>
    <property type="match status" value="1"/>
</dbReference>
<dbReference type="Pfam" id="PF01603">
    <property type="entry name" value="B56"/>
    <property type="match status" value="1"/>
</dbReference>
<organism evidence="1 2">
    <name type="scientific">Carex littledalei</name>
    <dbReference type="NCBI Taxonomy" id="544730"/>
    <lineage>
        <taxon>Eukaryota</taxon>
        <taxon>Viridiplantae</taxon>
        <taxon>Streptophyta</taxon>
        <taxon>Embryophyta</taxon>
        <taxon>Tracheophyta</taxon>
        <taxon>Spermatophyta</taxon>
        <taxon>Magnoliopsida</taxon>
        <taxon>Liliopsida</taxon>
        <taxon>Poales</taxon>
        <taxon>Cyperaceae</taxon>
        <taxon>Cyperoideae</taxon>
        <taxon>Cariceae</taxon>
        <taxon>Carex</taxon>
        <taxon>Carex subgen. Euthyceras</taxon>
    </lineage>
</organism>
<dbReference type="OrthoDB" id="999172at2759"/>
<dbReference type="Proteomes" id="UP000623129">
    <property type="component" value="Unassembled WGS sequence"/>
</dbReference>
<dbReference type="InterPro" id="IPR016024">
    <property type="entry name" value="ARM-type_fold"/>
</dbReference>
<dbReference type="PANTHER" id="PTHR10257">
    <property type="entry name" value="SERINE/THREONINE PROTEIN PHOSPHATASE 2A PP2A REGULATORY SUBUNIT B"/>
    <property type="match status" value="1"/>
</dbReference>
<protein>
    <submittedName>
        <fullName evidence="1">Serine/threonine protein phosphatase 2A regulatory subunit B' beta isoform-like protein</fullName>
    </submittedName>
</protein>
<dbReference type="InterPro" id="IPR002554">
    <property type="entry name" value="PP2A_B56"/>
</dbReference>
<dbReference type="GO" id="GO:0007165">
    <property type="term" value="P:signal transduction"/>
    <property type="evidence" value="ECO:0007669"/>
    <property type="project" value="InterPro"/>
</dbReference>
<gene>
    <name evidence="1" type="ORF">FCM35_KLT11079</name>
</gene>
<accession>A0A833QMF5</accession>
<evidence type="ECO:0000313" key="2">
    <source>
        <dbReference type="Proteomes" id="UP000623129"/>
    </source>
</evidence>
<dbReference type="PANTHER" id="PTHR10257:SF28">
    <property type="entry name" value="SERINE_THREONINE PROTEIN PHOSPHATASE 2A REGULATORY SUBUNIT"/>
    <property type="match status" value="1"/>
</dbReference>
<dbReference type="AlphaFoldDB" id="A0A833QMF5"/>
<keyword evidence="2" id="KW-1185">Reference proteome</keyword>
<evidence type="ECO:0000313" key="1">
    <source>
        <dbReference type="EMBL" id="KAF3324922.1"/>
    </source>
</evidence>
<proteinExistence type="predicted"/>